<feature type="region of interest" description="Disordered" evidence="1">
    <location>
        <begin position="75"/>
        <end position="101"/>
    </location>
</feature>
<protein>
    <recommendedName>
        <fullName evidence="5">Cysteine rich repeat protein</fullName>
    </recommendedName>
</protein>
<evidence type="ECO:0000256" key="2">
    <source>
        <dbReference type="SAM" id="SignalP"/>
    </source>
</evidence>
<organism evidence="3 4">
    <name type="scientific">Enterovirga rhinocerotis</name>
    <dbReference type="NCBI Taxonomy" id="1339210"/>
    <lineage>
        <taxon>Bacteria</taxon>
        <taxon>Pseudomonadati</taxon>
        <taxon>Pseudomonadota</taxon>
        <taxon>Alphaproteobacteria</taxon>
        <taxon>Hyphomicrobiales</taxon>
        <taxon>Methylobacteriaceae</taxon>
        <taxon>Enterovirga</taxon>
    </lineage>
</organism>
<dbReference type="EMBL" id="SNZR01000015">
    <property type="protein sequence ID" value="TDR88035.1"/>
    <property type="molecule type" value="Genomic_DNA"/>
</dbReference>
<evidence type="ECO:0000313" key="3">
    <source>
        <dbReference type="EMBL" id="TDR88035.1"/>
    </source>
</evidence>
<keyword evidence="2" id="KW-0732">Signal</keyword>
<proteinExistence type="predicted"/>
<comment type="caution">
    <text evidence="3">The sequence shown here is derived from an EMBL/GenBank/DDBJ whole genome shotgun (WGS) entry which is preliminary data.</text>
</comment>
<feature type="chain" id="PRO_5020546983" description="Cysteine rich repeat protein" evidence="2">
    <location>
        <begin position="24"/>
        <end position="101"/>
    </location>
</feature>
<feature type="signal peptide" evidence="2">
    <location>
        <begin position="1"/>
        <end position="23"/>
    </location>
</feature>
<dbReference type="Proteomes" id="UP000295122">
    <property type="component" value="Unassembled WGS sequence"/>
</dbReference>
<sequence>MIRARNLIAAVLAALLAAPPADARPRAPKACRAEIGAVRAADLVRACREAGPAMPALCRPETPCAAMREAIEAACQGPGSEAKPACREFDDEDDDDADGDD</sequence>
<reference evidence="3 4" key="1">
    <citation type="submission" date="2019-03" db="EMBL/GenBank/DDBJ databases">
        <title>Genomic Encyclopedia of Type Strains, Phase IV (KMG-IV): sequencing the most valuable type-strain genomes for metagenomic binning, comparative biology and taxonomic classification.</title>
        <authorList>
            <person name="Goeker M."/>
        </authorList>
    </citation>
    <scope>NUCLEOTIDE SEQUENCE [LARGE SCALE GENOMIC DNA]</scope>
    <source>
        <strain evidence="3 4">DSM 25903</strain>
    </source>
</reference>
<dbReference type="AlphaFoldDB" id="A0A4R7BTZ1"/>
<name>A0A4R7BTZ1_9HYPH</name>
<gene>
    <name evidence="3" type="ORF">EV668_3900</name>
</gene>
<feature type="compositionally biased region" description="Acidic residues" evidence="1">
    <location>
        <begin position="89"/>
        <end position="101"/>
    </location>
</feature>
<evidence type="ECO:0000256" key="1">
    <source>
        <dbReference type="SAM" id="MobiDB-lite"/>
    </source>
</evidence>
<evidence type="ECO:0000313" key="4">
    <source>
        <dbReference type="Proteomes" id="UP000295122"/>
    </source>
</evidence>
<keyword evidence="4" id="KW-1185">Reference proteome</keyword>
<accession>A0A4R7BTZ1</accession>
<dbReference type="RefSeq" id="WP_133773184.1">
    <property type="nucleotide sequence ID" value="NZ_SNZR01000015.1"/>
</dbReference>
<evidence type="ECO:0008006" key="5">
    <source>
        <dbReference type="Google" id="ProtNLM"/>
    </source>
</evidence>